<dbReference type="InterPro" id="IPR029044">
    <property type="entry name" value="Nucleotide-diphossugar_trans"/>
</dbReference>
<dbReference type="SUPFAM" id="SSF53448">
    <property type="entry name" value="Nucleotide-diphospho-sugar transferases"/>
    <property type="match status" value="1"/>
</dbReference>
<accession>A0A806KGS6</accession>
<reference evidence="1" key="1">
    <citation type="submission" date="2012-03" db="EMBL/GenBank/DDBJ databases">
        <title>Functional metagenomics reveals considerable lignocellulase gene clusters in the gut microbiome of a wood-feeding higher termite.</title>
        <authorList>
            <person name="Liu N."/>
        </authorList>
    </citation>
    <scope>NUCLEOTIDE SEQUENCE</scope>
</reference>
<proteinExistence type="predicted"/>
<dbReference type="EMBL" id="JQ844184">
    <property type="protein sequence ID" value="AGS52173.1"/>
    <property type="molecule type" value="Genomic_DNA"/>
</dbReference>
<sequence>MKGPILVVLAAGMGSRYGGLKQMDVIGKCGEVLLDYSVYDAVKSGFEKIVFIIRGDIEKDFCEAVLARIGSKVKWELAFQEKDSLIPPDIFKAAMEAGRTKPWGTGHALLCAADKLDAPFTVINADDFYGREAFAVMCKHLSSSDEPAIVPYKLEKTLSPQGTVARGVCEIKGGYLAGVEELTAIAKKDGRIFNTAPDGAVRELAPDTPVSMNFWGFPPEILAHFRRYFDGYLKEFSADIKGQIKSECFIPKAADQFIKQGITRIKALDAASDWFGVTYKEDKEAAIKKIGELTDLGIYPIGLW</sequence>
<protein>
    <submittedName>
        <fullName evidence="1">Conserved domain protein</fullName>
    </submittedName>
</protein>
<organism evidence="1">
    <name type="scientific">uncultured bacterium contig00049</name>
    <dbReference type="NCBI Taxonomy" id="1181534"/>
    <lineage>
        <taxon>Bacteria</taxon>
        <taxon>environmental samples</taxon>
    </lineage>
</organism>
<name>A0A806KGS6_9BACT</name>
<dbReference type="Gene3D" id="3.90.550.10">
    <property type="entry name" value="Spore Coat Polysaccharide Biosynthesis Protein SpsA, Chain A"/>
    <property type="match status" value="1"/>
</dbReference>
<dbReference type="AlphaFoldDB" id="A0A806KGS6"/>
<evidence type="ECO:0000313" key="1">
    <source>
        <dbReference type="EMBL" id="AGS52173.1"/>
    </source>
</evidence>